<dbReference type="SUPFAM" id="SSF82171">
    <property type="entry name" value="DPP6 N-terminal domain-like"/>
    <property type="match status" value="1"/>
</dbReference>
<sequence>LVTDEETISLWAVRPDGTGTEERIRSVESFDWYRDENHAIFTRKHGSQSEMIAINLLTGAERSLFIGPMMEMDVAPDGSAVAFCYGPGHMAMGLAVLRLNPPDGPDGLPSVRGEPEYVVRTEGTWHVHNGGWSPDSKSIVYTQDQDYGDIYELVEEK</sequence>
<name>A0A8J7C2X9_9BACT</name>
<feature type="non-terminal residue" evidence="1">
    <location>
        <position position="1"/>
    </location>
</feature>
<dbReference type="AlphaFoldDB" id="A0A8J7C2X9"/>
<evidence type="ECO:0000313" key="2">
    <source>
        <dbReference type="Proteomes" id="UP000648239"/>
    </source>
</evidence>
<reference evidence="1 2" key="1">
    <citation type="submission" date="2020-08" db="EMBL/GenBank/DDBJ databases">
        <title>Acidobacteriota in marine sediments use diverse sulfur dissimilation pathways.</title>
        <authorList>
            <person name="Wasmund K."/>
        </authorList>
    </citation>
    <scope>NUCLEOTIDE SEQUENCE [LARGE SCALE GENOMIC DNA]</scope>
    <source>
        <strain evidence="1">MAG AM4</strain>
    </source>
</reference>
<dbReference type="Gene3D" id="2.120.10.30">
    <property type="entry name" value="TolB, C-terminal domain"/>
    <property type="match status" value="1"/>
</dbReference>
<dbReference type="EMBL" id="JACXWD010000163">
    <property type="protein sequence ID" value="MBD3869690.1"/>
    <property type="molecule type" value="Genomic_DNA"/>
</dbReference>
<dbReference type="InterPro" id="IPR011042">
    <property type="entry name" value="6-blade_b-propeller_TolB-like"/>
</dbReference>
<dbReference type="Pfam" id="PF07676">
    <property type="entry name" value="PD40"/>
    <property type="match status" value="1"/>
</dbReference>
<organism evidence="1 2">
    <name type="scientific">Candidatus Polarisedimenticola svalbardensis</name>
    <dbReference type="NCBI Taxonomy" id="2886004"/>
    <lineage>
        <taxon>Bacteria</taxon>
        <taxon>Pseudomonadati</taxon>
        <taxon>Acidobacteriota</taxon>
        <taxon>Candidatus Polarisedimenticolia</taxon>
        <taxon>Candidatus Polarisedimenticolales</taxon>
        <taxon>Candidatus Polarisedimenticolaceae</taxon>
        <taxon>Candidatus Polarisedimenticola</taxon>
    </lineage>
</organism>
<protein>
    <submittedName>
        <fullName evidence="1">PD40 domain-containing protein</fullName>
    </submittedName>
</protein>
<evidence type="ECO:0000313" key="1">
    <source>
        <dbReference type="EMBL" id="MBD3869690.1"/>
    </source>
</evidence>
<gene>
    <name evidence="1" type="ORF">IFK94_16345</name>
</gene>
<dbReference type="Proteomes" id="UP000648239">
    <property type="component" value="Unassembled WGS sequence"/>
</dbReference>
<proteinExistence type="predicted"/>
<dbReference type="InterPro" id="IPR011659">
    <property type="entry name" value="WD40"/>
</dbReference>
<comment type="caution">
    <text evidence="1">The sequence shown here is derived from an EMBL/GenBank/DDBJ whole genome shotgun (WGS) entry which is preliminary data.</text>
</comment>
<accession>A0A8J7C2X9</accession>